<dbReference type="AlphaFoldDB" id="A0AAN7YPM1"/>
<name>A0AAN7YPM1_9MYCE</name>
<gene>
    <name evidence="2" type="ORF">RB653_010256</name>
</gene>
<dbReference type="EMBL" id="JAVFKY010000006">
    <property type="protein sequence ID" value="KAK5575001.1"/>
    <property type="molecule type" value="Genomic_DNA"/>
</dbReference>
<proteinExistence type="predicted"/>
<sequence>MNTKLISILLVLIISTIFVNSQSLKVDTNDNKVGDLGPTYWHDACKSLKDLPMCLAFIQHCEWSNGHCKAWV</sequence>
<accession>A0AAN7YPM1</accession>
<evidence type="ECO:0000313" key="3">
    <source>
        <dbReference type="Proteomes" id="UP001344447"/>
    </source>
</evidence>
<feature type="signal peptide" evidence="1">
    <location>
        <begin position="1"/>
        <end position="21"/>
    </location>
</feature>
<dbReference type="Proteomes" id="UP001344447">
    <property type="component" value="Unassembled WGS sequence"/>
</dbReference>
<feature type="chain" id="PRO_5042976442" evidence="1">
    <location>
        <begin position="22"/>
        <end position="72"/>
    </location>
</feature>
<keyword evidence="3" id="KW-1185">Reference proteome</keyword>
<comment type="caution">
    <text evidence="2">The sequence shown here is derived from an EMBL/GenBank/DDBJ whole genome shotgun (WGS) entry which is preliminary data.</text>
</comment>
<evidence type="ECO:0000256" key="1">
    <source>
        <dbReference type="SAM" id="SignalP"/>
    </source>
</evidence>
<evidence type="ECO:0000313" key="2">
    <source>
        <dbReference type="EMBL" id="KAK5575001.1"/>
    </source>
</evidence>
<organism evidence="2 3">
    <name type="scientific">Dictyostelium firmibasis</name>
    <dbReference type="NCBI Taxonomy" id="79012"/>
    <lineage>
        <taxon>Eukaryota</taxon>
        <taxon>Amoebozoa</taxon>
        <taxon>Evosea</taxon>
        <taxon>Eumycetozoa</taxon>
        <taxon>Dictyostelia</taxon>
        <taxon>Dictyosteliales</taxon>
        <taxon>Dictyosteliaceae</taxon>
        <taxon>Dictyostelium</taxon>
    </lineage>
</organism>
<reference evidence="2 3" key="1">
    <citation type="submission" date="2023-11" db="EMBL/GenBank/DDBJ databases">
        <title>Dfirmibasis_genome.</title>
        <authorList>
            <person name="Edelbroek B."/>
            <person name="Kjellin J."/>
            <person name="Jerlstrom-Hultqvist J."/>
            <person name="Soderbom F."/>
        </authorList>
    </citation>
    <scope>NUCLEOTIDE SEQUENCE [LARGE SCALE GENOMIC DNA]</scope>
    <source>
        <strain evidence="2 3">TNS-C-14</strain>
    </source>
</reference>
<keyword evidence="1" id="KW-0732">Signal</keyword>
<protein>
    <submittedName>
        <fullName evidence="2">Uncharacterized protein</fullName>
    </submittedName>
</protein>